<protein>
    <submittedName>
        <fullName evidence="2">Bacteriophage tail sheath protein</fullName>
    </submittedName>
</protein>
<evidence type="ECO:0000313" key="2">
    <source>
        <dbReference type="EMBL" id="STZ83038.1"/>
    </source>
</evidence>
<proteinExistence type="predicted"/>
<feature type="region of interest" description="Disordered" evidence="1">
    <location>
        <begin position="100"/>
        <end position="119"/>
    </location>
</feature>
<accession>A0A378URN8</accession>
<keyword evidence="3" id="KW-1185">Reference proteome</keyword>
<evidence type="ECO:0000313" key="3">
    <source>
        <dbReference type="Proteomes" id="UP000254651"/>
    </source>
</evidence>
<dbReference type="EMBL" id="UGQS01000004">
    <property type="protein sequence ID" value="STZ83038.1"/>
    <property type="molecule type" value="Genomic_DNA"/>
</dbReference>
<reference evidence="2 3" key="1">
    <citation type="submission" date="2018-06" db="EMBL/GenBank/DDBJ databases">
        <authorList>
            <consortium name="Pathogen Informatics"/>
            <person name="Doyle S."/>
        </authorList>
    </citation>
    <scope>NUCLEOTIDE SEQUENCE [LARGE SCALE GENOMIC DNA]</scope>
    <source>
        <strain evidence="2 3">NCTC10295</strain>
    </source>
</reference>
<feature type="compositionally biased region" description="Basic and acidic residues" evidence="1">
    <location>
        <begin position="109"/>
        <end position="119"/>
    </location>
</feature>
<name>A0A378URN8_BERDE</name>
<gene>
    <name evidence="2" type="ORF">NCTC10295_02374</name>
</gene>
<evidence type="ECO:0000256" key="1">
    <source>
        <dbReference type="SAM" id="MobiDB-lite"/>
    </source>
</evidence>
<dbReference type="Proteomes" id="UP000254651">
    <property type="component" value="Unassembled WGS sequence"/>
</dbReference>
<organism evidence="2 3">
    <name type="scientific">Bergeriella denitrificans</name>
    <name type="common">Neisseria denitrificans</name>
    <dbReference type="NCBI Taxonomy" id="494"/>
    <lineage>
        <taxon>Bacteria</taxon>
        <taxon>Pseudomonadati</taxon>
        <taxon>Pseudomonadota</taxon>
        <taxon>Betaproteobacteria</taxon>
        <taxon>Neisseriales</taxon>
        <taxon>Neisseriaceae</taxon>
        <taxon>Bergeriella</taxon>
    </lineage>
</organism>
<sequence>MTHIKNFETAQRTGDLIDESIRRAELQYIDRPIDDALLDSLVETVRTYLGTLRSIVGFNVGLDYDYDLGRRLQQRPGADCVRLHAQAACRAHYQYQRADPQISGQSGRYELRPSERKTT</sequence>
<dbReference type="AlphaFoldDB" id="A0A378URN8"/>